<dbReference type="GeneID" id="113474176"/>
<dbReference type="PANTHER" id="PTHR13511:SF0">
    <property type="entry name" value="KXDL MOTIF-CONTAINING PROTEIN 1"/>
    <property type="match status" value="1"/>
</dbReference>
<sequence length="139" mass="16093">MADSAERNSDFCSSLCNLTNNDDIEAVLKGQRGMLARIEKTNHMILNCNNISEQQLEMMTSRYRRHTNVLKDMKKDLQSVHARIRRLKRILELKNPDSWTIIEEEANKKIVLKEMEKDSPDLMDFNNVSINDGNPEGKT</sequence>
<protein>
    <recommendedName>
        <fullName evidence="2">KxDL motif-containing protein 1</fullName>
    </recommendedName>
</protein>
<dbReference type="AlphaFoldDB" id="H2XP14"/>
<feature type="domain" description="KxDL" evidence="3">
    <location>
        <begin position="15"/>
        <end position="97"/>
    </location>
</feature>
<dbReference type="GO" id="GO:0032418">
    <property type="term" value="P:lysosome localization"/>
    <property type="evidence" value="ECO:0000318"/>
    <property type="project" value="GO_Central"/>
</dbReference>
<dbReference type="EMBL" id="EAAA01001995">
    <property type="status" value="NOT_ANNOTATED_CDS"/>
    <property type="molecule type" value="Genomic_DNA"/>
</dbReference>
<dbReference type="HOGENOM" id="CLU_1844397_0_0_1"/>
<dbReference type="Pfam" id="PF10241">
    <property type="entry name" value="KxDL"/>
    <property type="match status" value="1"/>
</dbReference>
<proteinExistence type="inferred from homology"/>
<dbReference type="STRING" id="7719.ENSCINP00000031397"/>
<dbReference type="InterPro" id="IPR019371">
    <property type="entry name" value="KxDL_dom"/>
</dbReference>
<reference evidence="5" key="1">
    <citation type="journal article" date="2002" name="Science">
        <title>The draft genome of Ciona intestinalis: insights into chordate and vertebrate origins.</title>
        <authorList>
            <person name="Dehal P."/>
            <person name="Satou Y."/>
            <person name="Campbell R.K."/>
            <person name="Chapman J."/>
            <person name="Degnan B."/>
            <person name="De Tomaso A."/>
            <person name="Davidson B."/>
            <person name="Di Gregorio A."/>
            <person name="Gelpke M."/>
            <person name="Goodstein D.M."/>
            <person name="Harafuji N."/>
            <person name="Hastings K.E."/>
            <person name="Ho I."/>
            <person name="Hotta K."/>
            <person name="Huang W."/>
            <person name="Kawashima T."/>
            <person name="Lemaire P."/>
            <person name="Martinez D."/>
            <person name="Meinertzhagen I.A."/>
            <person name="Necula S."/>
            <person name="Nonaka M."/>
            <person name="Putnam N."/>
            <person name="Rash S."/>
            <person name="Saiga H."/>
            <person name="Satake M."/>
            <person name="Terry A."/>
            <person name="Yamada L."/>
            <person name="Wang H.G."/>
            <person name="Awazu S."/>
            <person name="Azumi K."/>
            <person name="Boore J."/>
            <person name="Branno M."/>
            <person name="Chin-Bow S."/>
            <person name="DeSantis R."/>
            <person name="Doyle S."/>
            <person name="Francino P."/>
            <person name="Keys D.N."/>
            <person name="Haga S."/>
            <person name="Hayashi H."/>
            <person name="Hino K."/>
            <person name="Imai K.S."/>
            <person name="Inaba K."/>
            <person name="Kano S."/>
            <person name="Kobayashi K."/>
            <person name="Kobayashi M."/>
            <person name="Lee B.I."/>
            <person name="Makabe K.W."/>
            <person name="Manohar C."/>
            <person name="Matassi G."/>
            <person name="Medina M."/>
            <person name="Mochizuki Y."/>
            <person name="Mount S."/>
            <person name="Morishita T."/>
            <person name="Miura S."/>
            <person name="Nakayama A."/>
            <person name="Nishizaka S."/>
            <person name="Nomoto H."/>
            <person name="Ohta F."/>
            <person name="Oishi K."/>
            <person name="Rigoutsos I."/>
            <person name="Sano M."/>
            <person name="Sasaki A."/>
            <person name="Sasakura Y."/>
            <person name="Shoguchi E."/>
            <person name="Shin-i T."/>
            <person name="Spagnuolo A."/>
            <person name="Stainier D."/>
            <person name="Suzuki M.M."/>
            <person name="Tassy O."/>
            <person name="Takatori N."/>
            <person name="Tokuoka M."/>
            <person name="Yagi K."/>
            <person name="Yoshizaki F."/>
            <person name="Wada S."/>
            <person name="Zhang C."/>
            <person name="Hyatt P.D."/>
            <person name="Larimer F."/>
            <person name="Detter C."/>
            <person name="Doggett N."/>
            <person name="Glavina T."/>
            <person name="Hawkins T."/>
            <person name="Richardson P."/>
            <person name="Lucas S."/>
            <person name="Kohara Y."/>
            <person name="Levine M."/>
            <person name="Satoh N."/>
            <person name="Rokhsar D.S."/>
        </authorList>
    </citation>
    <scope>NUCLEOTIDE SEQUENCE [LARGE SCALE GENOMIC DNA]</scope>
</reference>
<dbReference type="Ensembl" id="ENSCINT00000032558.1">
    <property type="protein sequence ID" value="ENSCINP00000031397.1"/>
    <property type="gene ID" value="ENSCING00000018890.1"/>
</dbReference>
<dbReference type="OrthoDB" id="10258877at2759"/>
<organism evidence="4 5">
    <name type="scientific">Ciona intestinalis</name>
    <name type="common">Transparent sea squirt</name>
    <name type="synonym">Ascidia intestinalis</name>
    <dbReference type="NCBI Taxonomy" id="7719"/>
    <lineage>
        <taxon>Eukaryota</taxon>
        <taxon>Metazoa</taxon>
        <taxon>Chordata</taxon>
        <taxon>Tunicata</taxon>
        <taxon>Ascidiacea</taxon>
        <taxon>Phlebobranchia</taxon>
        <taxon>Cionidae</taxon>
        <taxon>Ciona</taxon>
    </lineage>
</organism>
<accession>H2XP14</accession>
<dbReference type="KEGG" id="cin:113474176"/>
<dbReference type="FunCoup" id="H2XP14">
    <property type="interactions" value="14"/>
</dbReference>
<dbReference type="InterPro" id="IPR039843">
    <property type="entry name" value="KXD1-like"/>
</dbReference>
<dbReference type="PANTHER" id="PTHR13511">
    <property type="entry name" value="KXDL MOTIF-CONTAINING PROTEIN 1"/>
    <property type="match status" value="1"/>
</dbReference>
<evidence type="ECO:0000313" key="4">
    <source>
        <dbReference type="Ensembl" id="ENSCINP00000031397.1"/>
    </source>
</evidence>
<gene>
    <name evidence="4" type="primary">LOC113474176</name>
</gene>
<reference evidence="4" key="2">
    <citation type="journal article" date="2008" name="Genome Biol.">
        <title>Improved genome assembly and evidence-based global gene model set for the chordate Ciona intestinalis: new insight into intron and operon populations.</title>
        <authorList>
            <person name="Satou Y."/>
            <person name="Mineta K."/>
            <person name="Ogasawara M."/>
            <person name="Sasakura Y."/>
            <person name="Shoguchi E."/>
            <person name="Ueno K."/>
            <person name="Yamada L."/>
            <person name="Matsumoto J."/>
            <person name="Wasserscheid J."/>
            <person name="Dewar K."/>
            <person name="Wiley G.B."/>
            <person name="Macmil S.L."/>
            <person name="Roe B.A."/>
            <person name="Zeller R.W."/>
            <person name="Hastings K.E."/>
            <person name="Lemaire P."/>
            <person name="Lindquist E."/>
            <person name="Endo T."/>
            <person name="Hotta K."/>
            <person name="Inaba K."/>
        </authorList>
    </citation>
    <scope>NUCLEOTIDE SEQUENCE [LARGE SCALE GENOMIC DNA]</scope>
    <source>
        <strain evidence="4">wild type</strain>
    </source>
</reference>
<evidence type="ECO:0000256" key="1">
    <source>
        <dbReference type="ARBA" id="ARBA00005913"/>
    </source>
</evidence>
<keyword evidence="5" id="KW-1185">Reference proteome</keyword>
<comment type="similarity">
    <text evidence="1">Belongs to the KXD1 family.</text>
</comment>
<dbReference type="Proteomes" id="UP000008144">
    <property type="component" value="Chromosome 4"/>
</dbReference>
<evidence type="ECO:0000313" key="5">
    <source>
        <dbReference type="Proteomes" id="UP000008144"/>
    </source>
</evidence>
<dbReference type="InParanoid" id="H2XP14"/>
<dbReference type="GO" id="GO:0099078">
    <property type="term" value="C:BORC complex"/>
    <property type="evidence" value="ECO:0000318"/>
    <property type="project" value="GO_Central"/>
</dbReference>
<evidence type="ECO:0000259" key="3">
    <source>
        <dbReference type="Pfam" id="PF10241"/>
    </source>
</evidence>
<name>H2XP14_CIOIN</name>
<evidence type="ECO:0000256" key="2">
    <source>
        <dbReference type="ARBA" id="ARBA00014719"/>
    </source>
</evidence>
<dbReference type="RefSeq" id="XP_026689891.1">
    <property type="nucleotide sequence ID" value="XM_026834090.1"/>
</dbReference>
<reference evidence="4" key="3">
    <citation type="submission" date="2025-08" db="UniProtKB">
        <authorList>
            <consortium name="Ensembl"/>
        </authorList>
    </citation>
    <scope>IDENTIFICATION</scope>
</reference>
<dbReference type="OMA" id="AKYDNEI"/>
<dbReference type="GeneTree" id="ENSGT00530000064192"/>
<reference evidence="4" key="4">
    <citation type="submission" date="2025-09" db="UniProtKB">
        <authorList>
            <consortium name="Ensembl"/>
        </authorList>
    </citation>
    <scope>IDENTIFICATION</scope>
</reference>